<dbReference type="InterPro" id="IPR018313">
    <property type="entry name" value="SBP_3_CS"/>
</dbReference>
<dbReference type="SUPFAM" id="SSF53850">
    <property type="entry name" value="Periplasmic binding protein-like II"/>
    <property type="match status" value="1"/>
</dbReference>
<dbReference type="Gene3D" id="3.40.190.10">
    <property type="entry name" value="Periplasmic binding protein-like II"/>
    <property type="match status" value="2"/>
</dbReference>
<dbReference type="GO" id="GO:0016020">
    <property type="term" value="C:membrane"/>
    <property type="evidence" value="ECO:0007669"/>
    <property type="project" value="UniProtKB-SubCell"/>
</dbReference>
<accession>A0A9X2F7G7</accession>
<evidence type="ECO:0000256" key="1">
    <source>
        <dbReference type="ARBA" id="ARBA00004141"/>
    </source>
</evidence>
<feature type="transmembrane region" description="Helical" evidence="10">
    <location>
        <begin position="228"/>
        <end position="252"/>
    </location>
</feature>
<feature type="transmembrane region" description="Helical" evidence="10">
    <location>
        <begin position="90"/>
        <end position="113"/>
    </location>
</feature>
<dbReference type="GO" id="GO:0030313">
    <property type="term" value="C:cell envelope"/>
    <property type="evidence" value="ECO:0007669"/>
    <property type="project" value="UniProtKB-SubCell"/>
</dbReference>
<feature type="transmembrane region" description="Helical" evidence="10">
    <location>
        <begin position="420"/>
        <end position="442"/>
    </location>
</feature>
<feature type="transmembrane region" description="Helical" evidence="10">
    <location>
        <begin position="59"/>
        <end position="78"/>
    </location>
</feature>
<feature type="transmembrane region" description="Helical" evidence="10">
    <location>
        <begin position="311"/>
        <end position="334"/>
    </location>
</feature>
<comment type="similarity">
    <text evidence="3">Belongs to the bacterial solute-binding protein 3 family.</text>
</comment>
<evidence type="ECO:0000256" key="4">
    <source>
        <dbReference type="ARBA" id="ARBA00022448"/>
    </source>
</evidence>
<evidence type="ECO:0000256" key="2">
    <source>
        <dbReference type="ARBA" id="ARBA00004196"/>
    </source>
</evidence>
<feature type="transmembrane region" description="Helical" evidence="10">
    <location>
        <begin position="375"/>
        <end position="408"/>
    </location>
</feature>
<feature type="transmembrane region" description="Helical" evidence="10">
    <location>
        <begin position="28"/>
        <end position="47"/>
    </location>
</feature>
<comment type="subcellular location">
    <subcellularLocation>
        <location evidence="2">Cell envelope</location>
    </subcellularLocation>
    <subcellularLocation>
        <location evidence="1">Membrane</location>
        <topology evidence="1">Multi-pass membrane protein</topology>
    </subcellularLocation>
</comment>
<protein>
    <submittedName>
        <fullName evidence="12">Cation:dicarboxylase symporter family transporter</fullName>
    </submittedName>
</protein>
<dbReference type="CDD" id="cd13530">
    <property type="entry name" value="PBP2_peptides_like"/>
    <property type="match status" value="1"/>
</dbReference>
<evidence type="ECO:0000259" key="11">
    <source>
        <dbReference type="SMART" id="SM00062"/>
    </source>
</evidence>
<organism evidence="12 13">
    <name type="scientific">Aeoliella straminimaris</name>
    <dbReference type="NCBI Taxonomy" id="2954799"/>
    <lineage>
        <taxon>Bacteria</taxon>
        <taxon>Pseudomonadati</taxon>
        <taxon>Planctomycetota</taxon>
        <taxon>Planctomycetia</taxon>
        <taxon>Pirellulales</taxon>
        <taxon>Lacipirellulaceae</taxon>
        <taxon>Aeoliella</taxon>
    </lineage>
</organism>
<dbReference type="SMART" id="SM00062">
    <property type="entry name" value="PBPb"/>
    <property type="match status" value="1"/>
</dbReference>
<evidence type="ECO:0000256" key="8">
    <source>
        <dbReference type="ARBA" id="ARBA00023136"/>
    </source>
</evidence>
<comment type="caution">
    <text evidence="12">The sequence shown here is derived from an EMBL/GenBank/DDBJ whole genome shotgun (WGS) entry which is preliminary data.</text>
</comment>
<feature type="region of interest" description="Disordered" evidence="9">
    <location>
        <begin position="1"/>
        <end position="23"/>
    </location>
</feature>
<dbReference type="SUPFAM" id="SSF118215">
    <property type="entry name" value="Proton glutamate symport protein"/>
    <property type="match status" value="1"/>
</dbReference>
<sequence length="737" mass="81667">MSSEDPESRPPSSAVPAADTPPPGKSRVGLWICVGLVLGILCGITFGEYCAPLQVPGDIYVGLLQMTVLPYLVLSLIAKSGRLDSRQARQIGVIAVSFLALFWLIGIVMVTVASTSLPSIESASFFNSSSTLTRGEDVDLMTRFIPTNVFYSLSREYVPAVVLFCLFFGFALMAMPGKEPLLDLLDLCATAISRINLFLVRLAPFGLFMFAAAAAGTLRLDELARLQAYLVVVIVASVIVCFVILPMLVWALTDISYRRLMAVAQEPALTAFATGKLLVVLPQIVEKCDQLAEEQPETDEEPSTPSIVVPLAYAFPHMGKILAFTFISFAAWYVGEQMTPPQTFLMTCEGAVSSFASPLVTMPYLLDEYQLPQDLMAFFILPGFLTARLSDVVGVAHLMALTLLVTFALQGRLRVRWNRLLRLGIVTTVCLAVAVGASRWSLSHITLEYDLDNRLLSLSIPHPYNDVIVYKTRDDLPSDPTHNGSTFERIKQERVLRVGYQADHFPYSFFNEQQELVGLDVELMHHLAARLRAKLEFVPYEYDTVVSQLKSGEIDVAIGGLIENPERLLEVGFTGHYHAATLSVVTRDHRRSEFETLDNIRKQQGLRLAVQSGDLAAAGRQALPNVEFVPIAAYRSYFEGTAGDLDGLVVPAEEGAAWTVLYPGYTVVVPTPAMGRPIGMAVRLEDQEWRNFLDRWLDFERLDGDLDRLQSYWIEGNGATQMPPRWSVMQNVLHWLP</sequence>
<evidence type="ECO:0000313" key="12">
    <source>
        <dbReference type="EMBL" id="MCO6043012.1"/>
    </source>
</evidence>
<dbReference type="PANTHER" id="PTHR35936">
    <property type="entry name" value="MEMBRANE-BOUND LYTIC MUREIN TRANSGLYCOSYLASE F"/>
    <property type="match status" value="1"/>
</dbReference>
<keyword evidence="6" id="KW-0732">Signal</keyword>
<evidence type="ECO:0000256" key="6">
    <source>
        <dbReference type="ARBA" id="ARBA00022729"/>
    </source>
</evidence>
<dbReference type="GO" id="GO:0015293">
    <property type="term" value="F:symporter activity"/>
    <property type="evidence" value="ECO:0007669"/>
    <property type="project" value="InterPro"/>
</dbReference>
<proteinExistence type="inferred from homology"/>
<dbReference type="Proteomes" id="UP001155241">
    <property type="component" value="Unassembled WGS sequence"/>
</dbReference>
<keyword evidence="7 10" id="KW-1133">Transmembrane helix</keyword>
<evidence type="ECO:0000256" key="3">
    <source>
        <dbReference type="ARBA" id="ARBA00010333"/>
    </source>
</evidence>
<dbReference type="PANTHER" id="PTHR35936:SF19">
    <property type="entry name" value="AMINO-ACID-BINDING PROTEIN YXEM-RELATED"/>
    <property type="match status" value="1"/>
</dbReference>
<name>A0A9X2F7G7_9BACT</name>
<dbReference type="EMBL" id="JAMXLR010000015">
    <property type="protein sequence ID" value="MCO6043012.1"/>
    <property type="molecule type" value="Genomic_DNA"/>
</dbReference>
<keyword evidence="8 10" id="KW-0472">Membrane</keyword>
<keyword evidence="4" id="KW-0813">Transport</keyword>
<dbReference type="Pfam" id="PF00375">
    <property type="entry name" value="SDF"/>
    <property type="match status" value="1"/>
</dbReference>
<dbReference type="PROSITE" id="PS01039">
    <property type="entry name" value="SBP_BACTERIAL_3"/>
    <property type="match status" value="1"/>
</dbReference>
<evidence type="ECO:0000313" key="13">
    <source>
        <dbReference type="Proteomes" id="UP001155241"/>
    </source>
</evidence>
<dbReference type="Gene3D" id="1.10.3860.10">
    <property type="entry name" value="Sodium:dicarboxylate symporter"/>
    <property type="match status" value="1"/>
</dbReference>
<dbReference type="InterPro" id="IPR001638">
    <property type="entry name" value="Solute-binding_3/MltF_N"/>
</dbReference>
<evidence type="ECO:0000256" key="5">
    <source>
        <dbReference type="ARBA" id="ARBA00022692"/>
    </source>
</evidence>
<gene>
    <name evidence="12" type="ORF">NG895_03750</name>
</gene>
<dbReference type="Pfam" id="PF00497">
    <property type="entry name" value="SBP_bac_3"/>
    <property type="match status" value="1"/>
</dbReference>
<feature type="domain" description="Solute-binding protein family 3/N-terminal" evidence="11">
    <location>
        <begin position="495"/>
        <end position="717"/>
    </location>
</feature>
<evidence type="ECO:0000256" key="10">
    <source>
        <dbReference type="SAM" id="Phobius"/>
    </source>
</evidence>
<feature type="transmembrane region" description="Helical" evidence="10">
    <location>
        <begin position="157"/>
        <end position="175"/>
    </location>
</feature>
<evidence type="ECO:0000256" key="9">
    <source>
        <dbReference type="SAM" id="MobiDB-lite"/>
    </source>
</evidence>
<dbReference type="InterPro" id="IPR001991">
    <property type="entry name" value="Na-dicarboxylate_symporter"/>
</dbReference>
<dbReference type="InterPro" id="IPR036458">
    <property type="entry name" value="Na:dicarbo_symporter_sf"/>
</dbReference>
<dbReference type="AlphaFoldDB" id="A0A9X2F7G7"/>
<feature type="transmembrane region" description="Helical" evidence="10">
    <location>
        <begin position="195"/>
        <end position="216"/>
    </location>
</feature>
<dbReference type="RefSeq" id="WP_252851109.1">
    <property type="nucleotide sequence ID" value="NZ_JAMXLR010000015.1"/>
</dbReference>
<keyword evidence="5 10" id="KW-0812">Transmembrane</keyword>
<keyword evidence="13" id="KW-1185">Reference proteome</keyword>
<evidence type="ECO:0000256" key="7">
    <source>
        <dbReference type="ARBA" id="ARBA00022989"/>
    </source>
</evidence>
<reference evidence="12" key="1">
    <citation type="submission" date="2022-06" db="EMBL/GenBank/DDBJ databases">
        <title>Aeoliella straminimaris, a novel planctomycete from sediments.</title>
        <authorList>
            <person name="Vitorino I.R."/>
            <person name="Lage O.M."/>
        </authorList>
    </citation>
    <scope>NUCLEOTIDE SEQUENCE</scope>
    <source>
        <strain evidence="12">ICT_H6.2</strain>
    </source>
</reference>